<evidence type="ECO:0000313" key="2">
    <source>
        <dbReference type="Proteomes" id="UP000030671"/>
    </source>
</evidence>
<dbReference type="STRING" id="747525.W4K9X1"/>
<feature type="non-terminal residue" evidence="1">
    <location>
        <position position="1"/>
    </location>
</feature>
<accession>W4K9X1</accession>
<dbReference type="GeneID" id="20678404"/>
<dbReference type="OrthoDB" id="2722301at2759"/>
<organism evidence="1 2">
    <name type="scientific">Heterobasidion irregulare (strain TC 32-1)</name>
    <dbReference type="NCBI Taxonomy" id="747525"/>
    <lineage>
        <taxon>Eukaryota</taxon>
        <taxon>Fungi</taxon>
        <taxon>Dikarya</taxon>
        <taxon>Basidiomycota</taxon>
        <taxon>Agaricomycotina</taxon>
        <taxon>Agaricomycetes</taxon>
        <taxon>Russulales</taxon>
        <taxon>Bondarzewiaceae</taxon>
        <taxon>Heterobasidion</taxon>
        <taxon>Heterobasidion annosum species complex</taxon>
    </lineage>
</organism>
<evidence type="ECO:0000313" key="1">
    <source>
        <dbReference type="EMBL" id="ETW82642.1"/>
    </source>
</evidence>
<dbReference type="EMBL" id="KI925457">
    <property type="protein sequence ID" value="ETW82642.1"/>
    <property type="molecule type" value="Genomic_DNA"/>
</dbReference>
<dbReference type="AlphaFoldDB" id="W4K9X1"/>
<dbReference type="KEGG" id="hir:HETIRDRAFT_57703"/>
<protein>
    <recommendedName>
        <fullName evidence="3">Protein kinase domain-containing protein</fullName>
    </recommendedName>
</protein>
<name>W4K9X1_HETIT</name>
<reference evidence="1 2" key="1">
    <citation type="journal article" date="2012" name="New Phytol.">
        <title>Insight into trade-off between wood decay and parasitism from the genome of a fungal forest pathogen.</title>
        <authorList>
            <person name="Olson A."/>
            <person name="Aerts A."/>
            <person name="Asiegbu F."/>
            <person name="Belbahri L."/>
            <person name="Bouzid O."/>
            <person name="Broberg A."/>
            <person name="Canback B."/>
            <person name="Coutinho P.M."/>
            <person name="Cullen D."/>
            <person name="Dalman K."/>
            <person name="Deflorio G."/>
            <person name="van Diepen L.T."/>
            <person name="Dunand C."/>
            <person name="Duplessis S."/>
            <person name="Durling M."/>
            <person name="Gonthier P."/>
            <person name="Grimwood J."/>
            <person name="Fossdal C.G."/>
            <person name="Hansson D."/>
            <person name="Henrissat B."/>
            <person name="Hietala A."/>
            <person name="Himmelstrand K."/>
            <person name="Hoffmeister D."/>
            <person name="Hogberg N."/>
            <person name="James T.Y."/>
            <person name="Karlsson M."/>
            <person name="Kohler A."/>
            <person name="Kues U."/>
            <person name="Lee Y.H."/>
            <person name="Lin Y.C."/>
            <person name="Lind M."/>
            <person name="Lindquist E."/>
            <person name="Lombard V."/>
            <person name="Lucas S."/>
            <person name="Lunden K."/>
            <person name="Morin E."/>
            <person name="Murat C."/>
            <person name="Park J."/>
            <person name="Raffaello T."/>
            <person name="Rouze P."/>
            <person name="Salamov A."/>
            <person name="Schmutz J."/>
            <person name="Solheim H."/>
            <person name="Stahlberg J."/>
            <person name="Velez H."/>
            <person name="de Vries R.P."/>
            <person name="Wiebenga A."/>
            <person name="Woodward S."/>
            <person name="Yakovlev I."/>
            <person name="Garbelotto M."/>
            <person name="Martin F."/>
            <person name="Grigoriev I.V."/>
            <person name="Stenlid J."/>
        </authorList>
    </citation>
    <scope>NUCLEOTIDE SEQUENCE [LARGE SCALE GENOMIC DNA]</scope>
    <source>
        <strain evidence="1 2">TC 32-1</strain>
    </source>
</reference>
<keyword evidence="2" id="KW-1185">Reference proteome</keyword>
<evidence type="ECO:0008006" key="3">
    <source>
        <dbReference type="Google" id="ProtNLM"/>
    </source>
</evidence>
<dbReference type="Proteomes" id="UP000030671">
    <property type="component" value="Unassembled WGS sequence"/>
</dbReference>
<dbReference type="InParanoid" id="W4K9X1"/>
<dbReference type="RefSeq" id="XP_009544675.1">
    <property type="nucleotide sequence ID" value="XM_009546380.1"/>
</dbReference>
<dbReference type="eggNOG" id="ENOG502R20H">
    <property type="taxonomic scope" value="Eukaryota"/>
</dbReference>
<sequence>LVAPLLEHMITDDVERRFTAFEALQFCDDIKSRATEEDLTKSIPPHNYDRPLQVPWSSLPPDFVAQWSLWRNPPPTYLTRLLRWADAFDWGHLIIQSFRQAFRYLAGSRPAYIMGHWDYMK</sequence>
<dbReference type="HOGENOM" id="CLU_157401_0_0_1"/>
<proteinExistence type="predicted"/>
<gene>
    <name evidence="1" type="ORF">HETIRDRAFT_57703</name>
</gene>